<dbReference type="RefSeq" id="WP_244704738.1">
    <property type="nucleotide sequence ID" value="NZ_BAAADN010000041.1"/>
</dbReference>
<proteinExistence type="predicted"/>
<reference evidence="1" key="1">
    <citation type="journal article" date="2014" name="Int. J. Syst. Evol. Microbiol.">
        <title>Complete genome sequence of Corynebacterium casei LMG S-19264T (=DSM 44701T), isolated from a smear-ripened cheese.</title>
        <authorList>
            <consortium name="US DOE Joint Genome Institute (JGI-PGF)"/>
            <person name="Walter F."/>
            <person name="Albersmeier A."/>
            <person name="Kalinowski J."/>
            <person name="Ruckert C."/>
        </authorList>
    </citation>
    <scope>NUCLEOTIDE SEQUENCE</scope>
    <source>
        <strain evidence="1">JCM 12289</strain>
    </source>
</reference>
<dbReference type="EMBL" id="CP095005">
    <property type="protein sequence ID" value="UOO96219.1"/>
    <property type="molecule type" value="Genomic_DNA"/>
</dbReference>
<evidence type="ECO:0008006" key="5">
    <source>
        <dbReference type="Google" id="ProtNLM"/>
    </source>
</evidence>
<dbReference type="Proteomes" id="UP000830542">
    <property type="component" value="Chromosome"/>
</dbReference>
<dbReference type="AlphaFoldDB" id="A0AAV3SJ47"/>
<sequence>MFEQTEGGLAVVDPVERHRYELATGATRPTAVEPSRFLFPVESAVSVRTDKITLPSVVSVHVRDESGVVVARAEHHAEEQLPAGEYIVEVSAPVKLYFRVEAALGITADAKGMAIEFEGEREVLIGARSHHERPATTVQTPADPEAMMEAISTFGSALKTTTPERSYPTLRGHPPTVELGDSLDLAGLEPPDTGVTIEVPPEYESIYAIAPLAYYLGATVESGADPLLRTDRGFEQSLAGSQGFEQTVARTLKQTFFLDCLTRTEGLYPVDLHERRVLEGELGLDFPTLYEQPLAAQLETYLSIPYRTIAEHLPTWKLTANVAATPASIEHLPFVVADLAVVRSVNPATSPGEMASAVERATNEGGRFVDGPAAIDIQEPFVRPEPVDSLEQTWIGEGTPLGASKASLAAYRNRLERTPAEGDIEITVVCNDAAMDDERVVEASYGERADLPFDVTVAHDLTTDELADVLAARTDFLHYIGHVDDEGFACADGRLDARQLDSVGVDAFLLNACQSYRQGMALIEAGAIGGIVTISDILNSEGAKMGRALARLLNAGFPLGSALEIARSESIMGDEYLVVGDGEIAIAQAAHLQPNLCEIERSDNSFRATYKTFPTSWDGIGTVVRPEIGDNTDHYISSGDVESFDVTEEELLEFLSLEDIPVIVREKLNWSRSVDSESV</sequence>
<reference evidence="1" key="3">
    <citation type="submission" date="2023-12" db="EMBL/GenBank/DDBJ databases">
        <authorList>
            <person name="Sun Q."/>
            <person name="Inoue M."/>
        </authorList>
    </citation>
    <scope>NUCLEOTIDE SEQUENCE</scope>
    <source>
        <strain evidence="1">JCM 12289</strain>
    </source>
</reference>
<accession>A0AAV3SJ47</accession>
<reference evidence="2" key="2">
    <citation type="submission" date="2022-04" db="EMBL/GenBank/DDBJ databases">
        <title>Sequencing and genomic assembly of Halococcus dombrowskii.</title>
        <authorList>
            <person name="Lim S.W."/>
            <person name="MacLea K.S."/>
        </authorList>
    </citation>
    <scope>NUCLEOTIDE SEQUENCE</scope>
    <source>
        <strain evidence="2">H4</strain>
    </source>
</reference>
<name>A0AAV3SJ47_HALDO</name>
<dbReference type="KEGG" id="hdo:MUK72_05800"/>
<evidence type="ECO:0000313" key="3">
    <source>
        <dbReference type="Proteomes" id="UP000830542"/>
    </source>
</evidence>
<dbReference type="Proteomes" id="UP001500962">
    <property type="component" value="Unassembled WGS sequence"/>
</dbReference>
<protein>
    <recommendedName>
        <fullName evidence="5">CHAT domain-containing protein</fullName>
    </recommendedName>
</protein>
<dbReference type="GeneID" id="71761342"/>
<gene>
    <name evidence="1" type="ORF">GCM10008985_25740</name>
    <name evidence="2" type="ORF">MUK72_05800</name>
</gene>
<evidence type="ECO:0000313" key="2">
    <source>
        <dbReference type="EMBL" id="UOO96219.1"/>
    </source>
</evidence>
<organism evidence="1 4">
    <name type="scientific">Halococcus dombrowskii</name>
    <dbReference type="NCBI Taxonomy" id="179637"/>
    <lineage>
        <taxon>Archaea</taxon>
        <taxon>Methanobacteriati</taxon>
        <taxon>Methanobacteriota</taxon>
        <taxon>Stenosarchaea group</taxon>
        <taxon>Halobacteria</taxon>
        <taxon>Halobacteriales</taxon>
        <taxon>Halococcaceae</taxon>
        <taxon>Halococcus</taxon>
    </lineage>
</organism>
<dbReference type="EMBL" id="BAAADN010000041">
    <property type="protein sequence ID" value="GAA0467630.1"/>
    <property type="molecule type" value="Genomic_DNA"/>
</dbReference>
<evidence type="ECO:0000313" key="4">
    <source>
        <dbReference type="Proteomes" id="UP001500962"/>
    </source>
</evidence>
<keyword evidence="3" id="KW-1185">Reference proteome</keyword>
<evidence type="ECO:0000313" key="1">
    <source>
        <dbReference type="EMBL" id="GAA0467630.1"/>
    </source>
</evidence>